<evidence type="ECO:0000313" key="4">
    <source>
        <dbReference type="RefSeq" id="XP_022309409.1"/>
    </source>
</evidence>
<dbReference type="OrthoDB" id="6154473at2759"/>
<evidence type="ECO:0000313" key="5">
    <source>
        <dbReference type="RefSeq" id="XP_022309410.1"/>
    </source>
</evidence>
<dbReference type="RefSeq" id="XP_022309410.1">
    <property type="nucleotide sequence ID" value="XM_022453702.1"/>
</dbReference>
<feature type="chain" id="PRO_5044666107" evidence="2">
    <location>
        <begin position="21"/>
        <end position="209"/>
    </location>
</feature>
<organism evidence="3 5">
    <name type="scientific">Crassostrea virginica</name>
    <name type="common">Eastern oyster</name>
    <dbReference type="NCBI Taxonomy" id="6565"/>
    <lineage>
        <taxon>Eukaryota</taxon>
        <taxon>Metazoa</taxon>
        <taxon>Spiralia</taxon>
        <taxon>Lophotrochozoa</taxon>
        <taxon>Mollusca</taxon>
        <taxon>Bivalvia</taxon>
        <taxon>Autobranchia</taxon>
        <taxon>Pteriomorphia</taxon>
        <taxon>Ostreida</taxon>
        <taxon>Ostreoidea</taxon>
        <taxon>Ostreidae</taxon>
        <taxon>Crassostrea</taxon>
    </lineage>
</organism>
<proteinExistence type="predicted"/>
<gene>
    <name evidence="4 5" type="primary">LOC111115105</name>
</gene>
<evidence type="ECO:0000256" key="2">
    <source>
        <dbReference type="SAM" id="SignalP"/>
    </source>
</evidence>
<keyword evidence="3" id="KW-1185">Reference proteome</keyword>
<name>A0A8B8C1F8_CRAVI</name>
<dbReference type="GeneID" id="111115105"/>
<dbReference type="Proteomes" id="UP000694844">
    <property type="component" value="Chromosome 9"/>
</dbReference>
<reference evidence="4 5" key="1">
    <citation type="submission" date="2025-04" db="UniProtKB">
        <authorList>
            <consortium name="RefSeq"/>
        </authorList>
    </citation>
    <scope>IDENTIFICATION</scope>
    <source>
        <tissue evidence="4 5">Whole sample</tissue>
    </source>
</reference>
<dbReference type="KEGG" id="cvn:111115105"/>
<feature type="compositionally biased region" description="Low complexity" evidence="1">
    <location>
        <begin position="72"/>
        <end position="87"/>
    </location>
</feature>
<protein>
    <submittedName>
        <fullName evidence="4 5">Heterogeneous nuclear ribonucleoprotein A1-like isoform X1</fullName>
    </submittedName>
</protein>
<evidence type="ECO:0000313" key="3">
    <source>
        <dbReference type="Proteomes" id="UP000694844"/>
    </source>
</evidence>
<accession>A0A8B8C1F8</accession>
<feature type="region of interest" description="Disordered" evidence="1">
    <location>
        <begin position="30"/>
        <end position="87"/>
    </location>
</feature>
<sequence>MECLNLFSFIFLGGFTLVLSQSRGQNMWDQNMWGQSSGNPSWDPNPHFSNSGGGGGGQSGSSGWSAQGGSGSWSNPSSNPSSQSSSNAMLEAASMAAMMGLGGMGGGSNSAFGGLGGMGGLNAMSGMMNPMSLMLNMQARSMGDNFNPNPPEVVYTANQCPAFTSFRQCHINPCPLRCKRFPTARCVTNPCGGCAPEWYQGGNRIVDCD</sequence>
<feature type="signal peptide" evidence="2">
    <location>
        <begin position="1"/>
        <end position="20"/>
    </location>
</feature>
<feature type="compositionally biased region" description="Gly residues" evidence="1">
    <location>
        <begin position="51"/>
        <end position="71"/>
    </location>
</feature>
<dbReference type="RefSeq" id="XP_022309409.1">
    <property type="nucleotide sequence ID" value="XM_022453701.1"/>
</dbReference>
<dbReference type="AlphaFoldDB" id="A0A8B8C1F8"/>
<feature type="compositionally biased region" description="Polar residues" evidence="1">
    <location>
        <begin position="30"/>
        <end position="42"/>
    </location>
</feature>
<evidence type="ECO:0000256" key="1">
    <source>
        <dbReference type="SAM" id="MobiDB-lite"/>
    </source>
</evidence>
<keyword evidence="2" id="KW-0732">Signal</keyword>